<dbReference type="Gene3D" id="3.30.420.10">
    <property type="entry name" value="Ribonuclease H-like superfamily/Ribonuclease H"/>
    <property type="match status" value="1"/>
</dbReference>
<evidence type="ECO:0000313" key="2">
    <source>
        <dbReference type="Proteomes" id="UP000504603"/>
    </source>
</evidence>
<protein>
    <submittedName>
        <fullName evidence="3">Uncharacterized protein LOC111012723</fullName>
    </submittedName>
</protein>
<keyword evidence="2" id="KW-1185">Reference proteome</keyword>
<dbReference type="GO" id="GO:0003676">
    <property type="term" value="F:nucleic acid binding"/>
    <property type="evidence" value="ECO:0007669"/>
    <property type="project" value="InterPro"/>
</dbReference>
<dbReference type="Pfam" id="PF00665">
    <property type="entry name" value="rve"/>
    <property type="match status" value="1"/>
</dbReference>
<dbReference type="InterPro" id="IPR002156">
    <property type="entry name" value="RNaseH_domain"/>
</dbReference>
<dbReference type="OrthoDB" id="1936587at2759"/>
<feature type="domain" description="Integrase catalytic" evidence="1">
    <location>
        <begin position="45"/>
        <end position="218"/>
    </location>
</feature>
<name>A0A6J1CM48_MOMCH</name>
<dbReference type="Proteomes" id="UP000504603">
    <property type="component" value="Unplaced"/>
</dbReference>
<gene>
    <name evidence="3" type="primary">LOC111012723</name>
</gene>
<evidence type="ECO:0000259" key="1">
    <source>
        <dbReference type="PROSITE" id="PS50994"/>
    </source>
</evidence>
<dbReference type="GO" id="GO:0004523">
    <property type="term" value="F:RNA-DNA hybrid ribonuclease activity"/>
    <property type="evidence" value="ECO:0007669"/>
    <property type="project" value="InterPro"/>
</dbReference>
<dbReference type="SUPFAM" id="SSF53098">
    <property type="entry name" value="Ribonuclease H-like"/>
    <property type="match status" value="2"/>
</dbReference>
<dbReference type="PROSITE" id="PS50994">
    <property type="entry name" value="INTEGRASE"/>
    <property type="match status" value="1"/>
</dbReference>
<dbReference type="AlphaFoldDB" id="A0A6J1CM48"/>
<dbReference type="InterPro" id="IPR001584">
    <property type="entry name" value="Integrase_cat-core"/>
</dbReference>
<proteinExistence type="predicted"/>
<dbReference type="GeneID" id="111012723"/>
<accession>A0A6J1CM48</accession>
<dbReference type="KEGG" id="mcha:111012723"/>
<sequence>MRGGSSNTVAERDTYRAGVVILSPKDTRIKIALRFGFKASNNEAEYEAPVAGLQTAESHEAKHLTVLSDSMLLVNQVKGEYQVKGEKLSAYKTQRAEAEALATITEKKITKFVWQNIVCRFGVPHAIISDNGKQFDNANFRNFCEQLNIRHIRSSPAHPQSNGQVEAVNKIMKQHLKTCLESLKGAWMEELPNMLWAYRSTIKTATGENPFSLAFGVEVVIPVKISLLSLRIVEYNPATNDERLRLHLNLIEELREVSWQRIQTRQQVSQRYNINVRPKAFEEGDWVLRRVAQNTKETTDGVLGPNWEGSYKVIRVARPGTCYLANSEGKPLKHPWNVEHLKKILSIKVHVAKGKSKSYCKDTSIKVLST</sequence>
<dbReference type="RefSeq" id="XP_022142669.1">
    <property type="nucleotide sequence ID" value="XM_022286977.1"/>
</dbReference>
<dbReference type="InterPro" id="IPR036397">
    <property type="entry name" value="RNaseH_sf"/>
</dbReference>
<organism evidence="2 3">
    <name type="scientific">Momordica charantia</name>
    <name type="common">Bitter gourd</name>
    <name type="synonym">Balsam pear</name>
    <dbReference type="NCBI Taxonomy" id="3673"/>
    <lineage>
        <taxon>Eukaryota</taxon>
        <taxon>Viridiplantae</taxon>
        <taxon>Streptophyta</taxon>
        <taxon>Embryophyta</taxon>
        <taxon>Tracheophyta</taxon>
        <taxon>Spermatophyta</taxon>
        <taxon>Magnoliopsida</taxon>
        <taxon>eudicotyledons</taxon>
        <taxon>Gunneridae</taxon>
        <taxon>Pentapetalae</taxon>
        <taxon>rosids</taxon>
        <taxon>fabids</taxon>
        <taxon>Cucurbitales</taxon>
        <taxon>Cucurbitaceae</taxon>
        <taxon>Momordiceae</taxon>
        <taxon>Momordica</taxon>
    </lineage>
</organism>
<dbReference type="Pfam" id="PF13456">
    <property type="entry name" value="RVT_3"/>
    <property type="match status" value="1"/>
</dbReference>
<dbReference type="PANTHER" id="PTHR48475:SF2">
    <property type="entry name" value="RIBONUCLEASE H"/>
    <property type="match status" value="1"/>
</dbReference>
<dbReference type="PANTHER" id="PTHR48475">
    <property type="entry name" value="RIBONUCLEASE H"/>
    <property type="match status" value="1"/>
</dbReference>
<dbReference type="InterPro" id="IPR012337">
    <property type="entry name" value="RNaseH-like_sf"/>
</dbReference>
<evidence type="ECO:0000313" key="3">
    <source>
        <dbReference type="RefSeq" id="XP_022142669.1"/>
    </source>
</evidence>
<reference evidence="3" key="1">
    <citation type="submission" date="2025-08" db="UniProtKB">
        <authorList>
            <consortium name="RefSeq"/>
        </authorList>
    </citation>
    <scope>IDENTIFICATION</scope>
    <source>
        <strain evidence="3">OHB3-1</strain>
    </source>
</reference>
<dbReference type="GO" id="GO:0015074">
    <property type="term" value="P:DNA integration"/>
    <property type="evidence" value="ECO:0007669"/>
    <property type="project" value="InterPro"/>
</dbReference>